<protein>
    <submittedName>
        <fullName evidence="3">Uncharacterized protein</fullName>
    </submittedName>
</protein>
<feature type="region of interest" description="Disordered" evidence="1">
    <location>
        <begin position="1"/>
        <end position="31"/>
    </location>
</feature>
<feature type="transmembrane region" description="Helical" evidence="2">
    <location>
        <begin position="275"/>
        <end position="294"/>
    </location>
</feature>
<name>A0ABW7VUU0_9NOCA</name>
<accession>A0ABW7VUU0</accession>
<organism evidence="3 4">
    <name type="scientific">Nocardia testacea</name>
    <dbReference type="NCBI Taxonomy" id="248551"/>
    <lineage>
        <taxon>Bacteria</taxon>
        <taxon>Bacillati</taxon>
        <taxon>Actinomycetota</taxon>
        <taxon>Actinomycetes</taxon>
        <taxon>Mycobacteriales</taxon>
        <taxon>Nocardiaceae</taxon>
        <taxon>Nocardia</taxon>
    </lineage>
</organism>
<keyword evidence="2" id="KW-0472">Membrane</keyword>
<feature type="transmembrane region" description="Helical" evidence="2">
    <location>
        <begin position="41"/>
        <end position="65"/>
    </location>
</feature>
<dbReference type="RefSeq" id="WP_397061755.1">
    <property type="nucleotide sequence ID" value="NZ_JBIRYL010000001.1"/>
</dbReference>
<dbReference type="Proteomes" id="UP001611494">
    <property type="component" value="Unassembled WGS sequence"/>
</dbReference>
<comment type="caution">
    <text evidence="3">The sequence shown here is derived from an EMBL/GenBank/DDBJ whole genome shotgun (WGS) entry which is preliminary data.</text>
</comment>
<keyword evidence="2" id="KW-1133">Transmembrane helix</keyword>
<feature type="transmembrane region" description="Helical" evidence="2">
    <location>
        <begin position="243"/>
        <end position="263"/>
    </location>
</feature>
<evidence type="ECO:0000256" key="1">
    <source>
        <dbReference type="SAM" id="MobiDB-lite"/>
    </source>
</evidence>
<evidence type="ECO:0000313" key="3">
    <source>
        <dbReference type="EMBL" id="MFI2230347.1"/>
    </source>
</evidence>
<evidence type="ECO:0000313" key="4">
    <source>
        <dbReference type="Proteomes" id="UP001611494"/>
    </source>
</evidence>
<feature type="transmembrane region" description="Helical" evidence="2">
    <location>
        <begin position="170"/>
        <end position="190"/>
    </location>
</feature>
<feature type="transmembrane region" description="Helical" evidence="2">
    <location>
        <begin position="306"/>
        <end position="323"/>
    </location>
</feature>
<evidence type="ECO:0000256" key="2">
    <source>
        <dbReference type="SAM" id="Phobius"/>
    </source>
</evidence>
<keyword evidence="4" id="KW-1185">Reference proteome</keyword>
<gene>
    <name evidence="3" type="ORF">ACH49Z_10890</name>
</gene>
<feature type="transmembrane region" description="Helical" evidence="2">
    <location>
        <begin position="329"/>
        <end position="348"/>
    </location>
</feature>
<dbReference type="EMBL" id="JBIRYL010000001">
    <property type="protein sequence ID" value="MFI2230347.1"/>
    <property type="molecule type" value="Genomic_DNA"/>
</dbReference>
<reference evidence="3 4" key="1">
    <citation type="submission" date="2024-10" db="EMBL/GenBank/DDBJ databases">
        <title>The Natural Products Discovery Center: Release of the First 8490 Sequenced Strains for Exploring Actinobacteria Biosynthetic Diversity.</title>
        <authorList>
            <person name="Kalkreuter E."/>
            <person name="Kautsar S.A."/>
            <person name="Yang D."/>
            <person name="Bader C.D."/>
            <person name="Teijaro C.N."/>
            <person name="Fluegel L."/>
            <person name="Davis C.M."/>
            <person name="Simpson J.R."/>
            <person name="Lauterbach L."/>
            <person name="Steele A.D."/>
            <person name="Gui C."/>
            <person name="Meng S."/>
            <person name="Li G."/>
            <person name="Viehrig K."/>
            <person name="Ye F."/>
            <person name="Su P."/>
            <person name="Kiefer A.F."/>
            <person name="Nichols A."/>
            <person name="Cepeda A.J."/>
            <person name="Yan W."/>
            <person name="Fan B."/>
            <person name="Jiang Y."/>
            <person name="Adhikari A."/>
            <person name="Zheng C.-J."/>
            <person name="Schuster L."/>
            <person name="Cowan T.M."/>
            <person name="Smanski M.J."/>
            <person name="Chevrette M.G."/>
            <person name="De Carvalho L.P.S."/>
            <person name="Shen B."/>
        </authorList>
    </citation>
    <scope>NUCLEOTIDE SEQUENCE [LARGE SCALE GENOMIC DNA]</scope>
    <source>
        <strain evidence="3 4">NPDC019377</strain>
    </source>
</reference>
<keyword evidence="2" id="KW-0812">Transmembrane</keyword>
<feature type="transmembrane region" description="Helical" evidence="2">
    <location>
        <begin position="139"/>
        <end position="158"/>
    </location>
</feature>
<feature type="transmembrane region" description="Helical" evidence="2">
    <location>
        <begin position="202"/>
        <end position="223"/>
    </location>
</feature>
<proteinExistence type="predicted"/>
<sequence length="354" mass="37022">MSGRFESATPHPARVFPPPARAARGRDGPPERGRLRAAWTLVLLTTLCAELTFTAVAVPFTWLLLPLLMVMYGAGVLVVREAVVRTGGGWPSLVALGLAYQLAEDGLGLQALTSPDMYGAADWGWRAAGVNWTYWESQIGVHVVFSVLLPIMLTDLIFPARRGRPYLRTGGLTGTGVLAVAGVVGLRVVISATEDPGYRTPWAWTAGFLVAIAVLAWTALCVLPGRKIPDPGPAPAAPGPTAAGGAAAVVTVAFLALLLPPGLGPEPVFGASVPLFVPWVLAGALALGAGWAMVRWHGTPGWGDRHRLWVVGGILTGHTAFMMPASPVAVVTGAVTLALEVALLCALARRLPIR</sequence>